<evidence type="ECO:0000313" key="2">
    <source>
        <dbReference type="Proteomes" id="UP000589520"/>
    </source>
</evidence>
<proteinExistence type="predicted"/>
<dbReference type="EMBL" id="JACCCW010000002">
    <property type="protein sequence ID" value="NYF79717.1"/>
    <property type="molecule type" value="Genomic_DNA"/>
</dbReference>
<keyword evidence="2" id="KW-1185">Reference proteome</keyword>
<evidence type="ECO:0000313" key="1">
    <source>
        <dbReference type="EMBL" id="NYF79717.1"/>
    </source>
</evidence>
<dbReference type="AlphaFoldDB" id="A0A7Y9PGZ8"/>
<gene>
    <name evidence="1" type="ORF">HDF17_002037</name>
</gene>
<protein>
    <submittedName>
        <fullName evidence="1">DNA-binding transcriptional regulator LsrR (DeoR family)</fullName>
    </submittedName>
</protein>
<keyword evidence="1" id="KW-0238">DNA-binding</keyword>
<reference evidence="1 2" key="1">
    <citation type="submission" date="2020-07" db="EMBL/GenBank/DDBJ databases">
        <title>Genomic Encyclopedia of Type Strains, Phase IV (KMG-V): Genome sequencing to study the core and pangenomes of soil and plant-associated prokaryotes.</title>
        <authorList>
            <person name="Whitman W."/>
        </authorList>
    </citation>
    <scope>NUCLEOTIDE SEQUENCE [LARGE SCALE GENOMIC DNA]</scope>
    <source>
        <strain evidence="1 2">X4EP2</strain>
    </source>
</reference>
<dbReference type="RefSeq" id="WP_179490303.1">
    <property type="nucleotide sequence ID" value="NZ_JACCCW010000002.1"/>
</dbReference>
<comment type="caution">
    <text evidence="1">The sequence shown here is derived from an EMBL/GenBank/DDBJ whole genome shotgun (WGS) entry which is preliminary data.</text>
</comment>
<name>A0A7Y9PGZ8_9BACT</name>
<organism evidence="1 2">
    <name type="scientific">Granulicella arctica</name>
    <dbReference type="NCBI Taxonomy" id="940613"/>
    <lineage>
        <taxon>Bacteria</taxon>
        <taxon>Pseudomonadati</taxon>
        <taxon>Acidobacteriota</taxon>
        <taxon>Terriglobia</taxon>
        <taxon>Terriglobales</taxon>
        <taxon>Acidobacteriaceae</taxon>
        <taxon>Granulicella</taxon>
    </lineage>
</organism>
<accession>A0A7Y9PGZ8</accession>
<dbReference type="GO" id="GO:0003677">
    <property type="term" value="F:DNA binding"/>
    <property type="evidence" value="ECO:0007669"/>
    <property type="project" value="UniProtKB-KW"/>
</dbReference>
<sequence length="71" mass="7669">MASDESSELLGELKAVKMLLILQAMISGCQQKHVAAALGVSEATLSRMLPKGLGKDLARVSERRFRTEPEA</sequence>
<dbReference type="Proteomes" id="UP000589520">
    <property type="component" value="Unassembled WGS sequence"/>
</dbReference>